<sequence length="237" mass="27802">MWASRFHRANSLSLPTPSWSLLSLLVLLQLSAWYLPIRSRLDQVVRAEQRVHQDAHNKKQWHWQVQQLRHDVWIDKVLFQTQLHIMPATHQAHWQLTGTSSLVDWQALQETLQKRVFLRLRSVSWWLQNDGRWKGRLRFDVLPERANTRYQNWLPVRVEGRPLQIANWQLVSIMRQQGKASALMKDSYHHSLWVTEGSWLPELGASVVTISSKQVRLMSRTGALTTLRLHPQGGAHD</sequence>
<proteinExistence type="predicted"/>
<organism evidence="1 2">
    <name type="scientific">Marinomonas spartinae</name>
    <dbReference type="NCBI Taxonomy" id="1792290"/>
    <lineage>
        <taxon>Bacteria</taxon>
        <taxon>Pseudomonadati</taxon>
        <taxon>Pseudomonadota</taxon>
        <taxon>Gammaproteobacteria</taxon>
        <taxon>Oceanospirillales</taxon>
        <taxon>Oceanospirillaceae</taxon>
        <taxon>Marinomonas</taxon>
    </lineage>
</organism>
<dbReference type="OrthoDB" id="6104738at2"/>
<name>A0A1A8TPF3_9GAMM</name>
<gene>
    <name evidence="1" type="ORF">MSP8886_03580</name>
</gene>
<dbReference type="Proteomes" id="UP000092544">
    <property type="component" value="Unassembled WGS sequence"/>
</dbReference>
<reference evidence="1 2" key="1">
    <citation type="submission" date="2016-06" db="EMBL/GenBank/DDBJ databases">
        <authorList>
            <person name="Kjaerup R.B."/>
            <person name="Dalgaard T.S."/>
            <person name="Juul-Madsen H.R."/>
        </authorList>
    </citation>
    <scope>NUCLEOTIDE SEQUENCE [LARGE SCALE GENOMIC DNA]</scope>
    <source>
        <strain evidence="1 2">CECT 8886</strain>
    </source>
</reference>
<keyword evidence="2" id="KW-1185">Reference proteome</keyword>
<dbReference type="STRING" id="1792290.MSP8886_03580"/>
<dbReference type="RefSeq" id="WP_067018943.1">
    <property type="nucleotide sequence ID" value="NZ_FLOB01000011.1"/>
</dbReference>
<protein>
    <submittedName>
        <fullName evidence="1">Uncharacterized protein</fullName>
    </submittedName>
</protein>
<accession>A0A1A8TPF3</accession>
<evidence type="ECO:0000313" key="1">
    <source>
        <dbReference type="EMBL" id="SBS36111.1"/>
    </source>
</evidence>
<dbReference type="EMBL" id="FLOB01000011">
    <property type="protein sequence ID" value="SBS36111.1"/>
    <property type="molecule type" value="Genomic_DNA"/>
</dbReference>
<dbReference type="AlphaFoldDB" id="A0A1A8TPF3"/>
<evidence type="ECO:0000313" key="2">
    <source>
        <dbReference type="Proteomes" id="UP000092544"/>
    </source>
</evidence>